<dbReference type="AlphaFoldDB" id="A0AB39SCN3"/>
<sequence>MGRNALGRGRLATAVAVVALAVTGGGALPLVAAGTAAAAASDLKPWQGGNEVTSTTDDTKTQDVAIAGDGTAVTIWNQGDLQNTTTRKLYAAVRKPGSGVTFGAPHELAATPTSVGEAKLLTTADGNVTALWTEAVDNTSTAPNRLVSAVYDADQGSWREPVEVVSAADQAGYLHEIDLAEGPDGSLTAVWTGRMGGSADDVEISAAVRAADGTWSAPSQVSTRSADAAEAVYAPSVAVDTAGVTTVAFSQYKAGASVRTYTRAPGGTEWTASADFADGDAAQLAAADDGSLKLVYNKGGTKLYYAEHPGGTTEWSTPELAGIAEGGAGTPEPLVEPDGDVTLVWTAWRSMYSPGTFTATRTDGTWSARAPLSGTTGSVSDLAADAAISPDGTVRAVWSESGKPYTATRVDDTWSTAEPLDTTTKGDVYAQVAAGAEDTATAVWSAFTDTDNNGTADRWKTYGGLTAWPALGLTSATIPTTAALKGTTSSSTAWAPTWKLNRPSVSWSLTLTNTAGKVVRTLTGTPADRTVTPAWNGRTTSGGYAPNGTLRWKLSATAEEGGTAVQLDSGTLTVTGGAAVARDFAGSDGTPDGNGDLLTMNSTGTLTYQLGKPATGTFLGKTSGSGWEPTVKAVPFGDLNGDRCNDVLVRMTDGSLRGYKPACGKPLTPSTSYTTLGTGWSAYNVLTSPGDVTGDGRADLIARNSSTGAVYLYKGTSSGTLSARVKLYSDWSGYKKIVGVGDLNGDGIGDLLAQDKSNNLYRYTGTGSGTFKARVKLFSNWGGSYNTVVGVGDLTGDGKADLVSRDSSGNVWRNKGTGTGSFGSRTQIATGWGSYKSLS</sequence>
<name>A0AB39SCN3_9ACTN</name>
<protein>
    <submittedName>
        <fullName evidence="4">FG-GAP-like repeat-containing protein</fullName>
    </submittedName>
</protein>
<dbReference type="SUPFAM" id="SSF69318">
    <property type="entry name" value="Integrin alpha N-terminal domain"/>
    <property type="match status" value="1"/>
</dbReference>
<dbReference type="Pfam" id="PF13517">
    <property type="entry name" value="FG-GAP_3"/>
    <property type="match status" value="1"/>
</dbReference>
<reference evidence="4" key="1">
    <citation type="submission" date="2024-07" db="EMBL/GenBank/DDBJ databases">
        <authorList>
            <person name="Yu S.T."/>
        </authorList>
    </citation>
    <scope>NUCLEOTIDE SEQUENCE</scope>
    <source>
        <strain evidence="4">R35</strain>
    </source>
</reference>
<proteinExistence type="predicted"/>
<dbReference type="PANTHER" id="PTHR44103:SF1">
    <property type="entry name" value="PROPROTEIN CONVERTASE P"/>
    <property type="match status" value="1"/>
</dbReference>
<dbReference type="Pfam" id="PF13860">
    <property type="entry name" value="FlgD_ig"/>
    <property type="match status" value="1"/>
</dbReference>
<dbReference type="Gene3D" id="2.130.10.130">
    <property type="entry name" value="Integrin alpha, N-terminal"/>
    <property type="match status" value="1"/>
</dbReference>
<dbReference type="PANTHER" id="PTHR44103">
    <property type="entry name" value="PROPROTEIN CONVERTASE P"/>
    <property type="match status" value="1"/>
</dbReference>
<organism evidence="4">
    <name type="scientific">Streptomyces sp. R35</name>
    <dbReference type="NCBI Taxonomy" id="3238630"/>
    <lineage>
        <taxon>Bacteria</taxon>
        <taxon>Bacillati</taxon>
        <taxon>Actinomycetota</taxon>
        <taxon>Actinomycetes</taxon>
        <taxon>Kitasatosporales</taxon>
        <taxon>Streptomycetaceae</taxon>
        <taxon>Streptomyces</taxon>
    </lineage>
</organism>
<dbReference type="InterPro" id="IPR028994">
    <property type="entry name" value="Integrin_alpha_N"/>
</dbReference>
<evidence type="ECO:0000259" key="3">
    <source>
        <dbReference type="Pfam" id="PF13860"/>
    </source>
</evidence>
<gene>
    <name evidence="4" type="ORF">AB5J50_25950</name>
</gene>
<feature type="signal peptide" evidence="2">
    <location>
        <begin position="1"/>
        <end position="32"/>
    </location>
</feature>
<feature type="chain" id="PRO_5044350157" evidence="2">
    <location>
        <begin position="33"/>
        <end position="839"/>
    </location>
</feature>
<evidence type="ECO:0000313" key="4">
    <source>
        <dbReference type="EMBL" id="XDQ63981.1"/>
    </source>
</evidence>
<dbReference type="InterPro" id="IPR013517">
    <property type="entry name" value="FG-GAP"/>
</dbReference>
<evidence type="ECO:0000256" key="2">
    <source>
        <dbReference type="SAM" id="SignalP"/>
    </source>
</evidence>
<dbReference type="RefSeq" id="WP_369260688.1">
    <property type="nucleotide sequence ID" value="NZ_CP163440.1"/>
</dbReference>
<dbReference type="Gene3D" id="2.60.40.4070">
    <property type="match status" value="1"/>
</dbReference>
<accession>A0AB39SCN3</accession>
<evidence type="ECO:0000256" key="1">
    <source>
        <dbReference type="ARBA" id="ARBA00022729"/>
    </source>
</evidence>
<keyword evidence="1 2" id="KW-0732">Signal</keyword>
<dbReference type="EMBL" id="CP163440">
    <property type="protein sequence ID" value="XDQ63981.1"/>
    <property type="molecule type" value="Genomic_DNA"/>
</dbReference>
<dbReference type="InterPro" id="IPR025965">
    <property type="entry name" value="FlgD/Vpr_Ig-like"/>
</dbReference>
<feature type="domain" description="FlgD/Vpr Ig-like" evidence="3">
    <location>
        <begin position="497"/>
        <end position="558"/>
    </location>
</feature>